<dbReference type="AlphaFoldDB" id="A0A7X0LN30"/>
<sequence length="128" mass="12678">MDMVGLLVFGAGLLWMGVMVHLVRNHVTKGGMGRNSAIGIRTRATTSSDAAWEAGHAAAAPLLTATCRAAYTAGALTWVSVPVLTLSGRATPAVVALPACGTVAVVVLLAVAAGRANAAARAAGDADG</sequence>
<organism evidence="2 3">
    <name type="scientific">Streptomyces candidus</name>
    <dbReference type="NCBI Taxonomy" id="67283"/>
    <lineage>
        <taxon>Bacteria</taxon>
        <taxon>Bacillati</taxon>
        <taxon>Actinomycetota</taxon>
        <taxon>Actinomycetes</taxon>
        <taxon>Kitasatosporales</taxon>
        <taxon>Streptomycetaceae</taxon>
        <taxon>Streptomyces</taxon>
    </lineage>
</organism>
<dbReference type="InterPro" id="IPR025962">
    <property type="entry name" value="SdpI/YhfL"/>
</dbReference>
<keyword evidence="1" id="KW-0812">Transmembrane</keyword>
<evidence type="ECO:0008006" key="4">
    <source>
        <dbReference type="Google" id="ProtNLM"/>
    </source>
</evidence>
<keyword evidence="3" id="KW-1185">Reference proteome</keyword>
<keyword evidence="1" id="KW-0472">Membrane</keyword>
<feature type="transmembrane region" description="Helical" evidence="1">
    <location>
        <begin position="93"/>
        <end position="113"/>
    </location>
</feature>
<keyword evidence="1" id="KW-1133">Transmembrane helix</keyword>
<dbReference type="Pfam" id="PF13630">
    <property type="entry name" value="SdpI"/>
    <property type="match status" value="1"/>
</dbReference>
<dbReference type="EMBL" id="JACHEM010000003">
    <property type="protein sequence ID" value="MBB6435043.1"/>
    <property type="molecule type" value="Genomic_DNA"/>
</dbReference>
<accession>A0A7X0LN30</accession>
<protein>
    <recommendedName>
        <fullName evidence="4">SdpI family protein</fullName>
    </recommendedName>
</protein>
<dbReference type="Proteomes" id="UP000540423">
    <property type="component" value="Unassembled WGS sequence"/>
</dbReference>
<evidence type="ECO:0000256" key="1">
    <source>
        <dbReference type="SAM" id="Phobius"/>
    </source>
</evidence>
<comment type="caution">
    <text evidence="2">The sequence shown here is derived from an EMBL/GenBank/DDBJ whole genome shotgun (WGS) entry which is preliminary data.</text>
</comment>
<dbReference type="RefSeq" id="WP_185028223.1">
    <property type="nucleotide sequence ID" value="NZ_BNBN01000004.1"/>
</dbReference>
<proteinExistence type="predicted"/>
<evidence type="ECO:0000313" key="2">
    <source>
        <dbReference type="EMBL" id="MBB6435043.1"/>
    </source>
</evidence>
<name>A0A7X0LN30_9ACTN</name>
<gene>
    <name evidence="2" type="ORF">HNQ79_001494</name>
</gene>
<reference evidence="2 3" key="1">
    <citation type="submission" date="2020-08" db="EMBL/GenBank/DDBJ databases">
        <title>Genomic Encyclopedia of Type Strains, Phase IV (KMG-IV): sequencing the most valuable type-strain genomes for metagenomic binning, comparative biology and taxonomic classification.</title>
        <authorList>
            <person name="Goeker M."/>
        </authorList>
    </citation>
    <scope>NUCLEOTIDE SEQUENCE [LARGE SCALE GENOMIC DNA]</scope>
    <source>
        <strain evidence="2 3">DSM 40141</strain>
    </source>
</reference>
<evidence type="ECO:0000313" key="3">
    <source>
        <dbReference type="Proteomes" id="UP000540423"/>
    </source>
</evidence>